<organism evidence="1 2">
    <name type="scientific">Thioalbus denitrificans</name>
    <dbReference type="NCBI Taxonomy" id="547122"/>
    <lineage>
        <taxon>Bacteria</taxon>
        <taxon>Pseudomonadati</taxon>
        <taxon>Pseudomonadota</taxon>
        <taxon>Gammaproteobacteria</taxon>
        <taxon>Chromatiales</taxon>
        <taxon>Ectothiorhodospiraceae</taxon>
        <taxon>Thioalbus</taxon>
    </lineage>
</organism>
<accession>A0A369CDJ6</accession>
<evidence type="ECO:0000313" key="1">
    <source>
        <dbReference type="EMBL" id="RCX31288.1"/>
    </source>
</evidence>
<dbReference type="AlphaFoldDB" id="A0A369CDJ6"/>
<name>A0A369CDJ6_9GAMM</name>
<dbReference type="InterPro" id="IPR036648">
    <property type="entry name" value="CN_Hdrase_a/SCN_Hdrase_g_sf"/>
</dbReference>
<sequence>MEKKPASRRANRKLVVQALTDPKFRKLLQTDPAAALGVKKLTAVQTKEVQLVLAMVRGIDRQISNLADELLCANGGGGCGIA</sequence>
<dbReference type="OrthoDB" id="9934781at2"/>
<keyword evidence="2" id="KW-1185">Reference proteome</keyword>
<dbReference type="GO" id="GO:0046914">
    <property type="term" value="F:transition metal ion binding"/>
    <property type="evidence" value="ECO:0007669"/>
    <property type="project" value="InterPro"/>
</dbReference>
<comment type="caution">
    <text evidence="1">The sequence shown here is derived from an EMBL/GenBank/DDBJ whole genome shotgun (WGS) entry which is preliminary data.</text>
</comment>
<reference evidence="1 2" key="1">
    <citation type="submission" date="2018-07" db="EMBL/GenBank/DDBJ databases">
        <title>Genomic Encyclopedia of Type Strains, Phase IV (KMG-IV): sequencing the most valuable type-strain genomes for metagenomic binning, comparative biology and taxonomic classification.</title>
        <authorList>
            <person name="Goeker M."/>
        </authorList>
    </citation>
    <scope>NUCLEOTIDE SEQUENCE [LARGE SCALE GENOMIC DNA]</scope>
    <source>
        <strain evidence="1 2">DSM 26407</strain>
    </source>
</reference>
<dbReference type="SUPFAM" id="SSF56209">
    <property type="entry name" value="Nitrile hydratase alpha chain"/>
    <property type="match status" value="1"/>
</dbReference>
<proteinExistence type="predicted"/>
<dbReference type="Proteomes" id="UP000252707">
    <property type="component" value="Unassembled WGS sequence"/>
</dbReference>
<dbReference type="EMBL" id="QPJY01000003">
    <property type="protein sequence ID" value="RCX31288.1"/>
    <property type="molecule type" value="Genomic_DNA"/>
</dbReference>
<dbReference type="RefSeq" id="WP_147275211.1">
    <property type="nucleotide sequence ID" value="NZ_QPJY01000003.1"/>
</dbReference>
<evidence type="ECO:0000313" key="2">
    <source>
        <dbReference type="Proteomes" id="UP000252707"/>
    </source>
</evidence>
<protein>
    <submittedName>
        <fullName evidence="1">Uncharacterized protein</fullName>
    </submittedName>
</protein>
<dbReference type="GO" id="GO:0003824">
    <property type="term" value="F:catalytic activity"/>
    <property type="evidence" value="ECO:0007669"/>
    <property type="project" value="InterPro"/>
</dbReference>
<gene>
    <name evidence="1" type="ORF">DFQ59_103256</name>
</gene>